<dbReference type="Proteomes" id="UP001156882">
    <property type="component" value="Unassembled WGS sequence"/>
</dbReference>
<comment type="caution">
    <text evidence="2">The sequence shown here is derived from an EMBL/GenBank/DDBJ whole genome shotgun (WGS) entry which is preliminary data.</text>
</comment>
<evidence type="ECO:0000313" key="3">
    <source>
        <dbReference type="Proteomes" id="UP001156882"/>
    </source>
</evidence>
<keyword evidence="3" id="KW-1185">Reference proteome</keyword>
<evidence type="ECO:0000259" key="1">
    <source>
        <dbReference type="Pfam" id="PF06568"/>
    </source>
</evidence>
<protein>
    <recommendedName>
        <fullName evidence="1">YjiS-like domain-containing protein</fullName>
    </recommendedName>
</protein>
<feature type="domain" description="YjiS-like" evidence="1">
    <location>
        <begin position="6"/>
        <end position="42"/>
    </location>
</feature>
<dbReference type="RefSeq" id="WP_284312006.1">
    <property type="nucleotide sequence ID" value="NZ_BSPC01000018.1"/>
</dbReference>
<dbReference type="InterPro" id="IPR009506">
    <property type="entry name" value="YjiS-like"/>
</dbReference>
<dbReference type="EMBL" id="BSPC01000018">
    <property type="protein sequence ID" value="GLS19132.1"/>
    <property type="molecule type" value="Genomic_DNA"/>
</dbReference>
<reference evidence="3" key="1">
    <citation type="journal article" date="2019" name="Int. J. Syst. Evol. Microbiol.">
        <title>The Global Catalogue of Microorganisms (GCM) 10K type strain sequencing project: providing services to taxonomists for standard genome sequencing and annotation.</title>
        <authorList>
            <consortium name="The Broad Institute Genomics Platform"/>
            <consortium name="The Broad Institute Genome Sequencing Center for Infectious Disease"/>
            <person name="Wu L."/>
            <person name="Ma J."/>
        </authorList>
    </citation>
    <scope>NUCLEOTIDE SEQUENCE [LARGE SCALE GENOMIC DNA]</scope>
    <source>
        <strain evidence="3">NBRC 101365</strain>
    </source>
</reference>
<dbReference type="Pfam" id="PF06568">
    <property type="entry name" value="YjiS-like"/>
    <property type="match status" value="1"/>
</dbReference>
<accession>A0ABQ6CHM2</accession>
<evidence type="ECO:0000313" key="2">
    <source>
        <dbReference type="EMBL" id="GLS19132.1"/>
    </source>
</evidence>
<gene>
    <name evidence="2" type="ORF">GCM10007874_21490</name>
</gene>
<proteinExistence type="predicted"/>
<sequence length="51" mass="5776">MLFAALIERVVAWRRERVTLTELKRLNARDLADIGINGSEIRKIARAAARA</sequence>
<name>A0ABQ6CHM2_9HYPH</name>
<organism evidence="2 3">
    <name type="scientific">Labrys miyagiensis</name>
    <dbReference type="NCBI Taxonomy" id="346912"/>
    <lineage>
        <taxon>Bacteria</taxon>
        <taxon>Pseudomonadati</taxon>
        <taxon>Pseudomonadota</taxon>
        <taxon>Alphaproteobacteria</taxon>
        <taxon>Hyphomicrobiales</taxon>
        <taxon>Xanthobacteraceae</taxon>
        <taxon>Labrys</taxon>
    </lineage>
</organism>